<gene>
    <name evidence="3" type="ORF">MNEG_15418</name>
</gene>
<dbReference type="Proteomes" id="UP000054498">
    <property type="component" value="Unassembled WGS sequence"/>
</dbReference>
<evidence type="ECO:0000256" key="1">
    <source>
        <dbReference type="SAM" id="MobiDB-lite"/>
    </source>
</evidence>
<dbReference type="EMBL" id="KK105526">
    <property type="protein sequence ID" value="KIY92546.1"/>
    <property type="molecule type" value="Genomic_DNA"/>
</dbReference>
<protein>
    <recommendedName>
        <fullName evidence="2">UvrD-like helicase C-terminal domain-containing protein</fullName>
    </recommendedName>
</protein>
<dbReference type="Pfam" id="PF13538">
    <property type="entry name" value="UvrD_C_2"/>
    <property type="match status" value="1"/>
</dbReference>
<feature type="non-terminal residue" evidence="3">
    <location>
        <position position="1"/>
    </location>
</feature>
<feature type="region of interest" description="Disordered" evidence="1">
    <location>
        <begin position="88"/>
        <end position="122"/>
    </location>
</feature>
<keyword evidence="4" id="KW-1185">Reference proteome</keyword>
<feature type="domain" description="UvrD-like helicase C-terminal" evidence="2">
    <location>
        <begin position="1"/>
        <end position="41"/>
    </location>
</feature>
<dbReference type="KEGG" id="mng:MNEG_15418"/>
<accession>A0A0D2LRM8</accession>
<dbReference type="RefSeq" id="XP_013891566.1">
    <property type="nucleotide sequence ID" value="XM_014036112.1"/>
</dbReference>
<dbReference type="OrthoDB" id="551327at2759"/>
<dbReference type="InterPro" id="IPR027785">
    <property type="entry name" value="UvrD-like_helicase_C"/>
</dbReference>
<proteinExistence type="predicted"/>
<reference evidence="3 4" key="1">
    <citation type="journal article" date="2013" name="BMC Genomics">
        <title>Reconstruction of the lipid metabolism for the microalga Monoraphidium neglectum from its genome sequence reveals characteristics suitable for biofuel production.</title>
        <authorList>
            <person name="Bogen C."/>
            <person name="Al-Dilaimi A."/>
            <person name="Albersmeier A."/>
            <person name="Wichmann J."/>
            <person name="Grundmann M."/>
            <person name="Rupp O."/>
            <person name="Lauersen K.J."/>
            <person name="Blifernez-Klassen O."/>
            <person name="Kalinowski J."/>
            <person name="Goesmann A."/>
            <person name="Mussgnug J.H."/>
            <person name="Kruse O."/>
        </authorList>
    </citation>
    <scope>NUCLEOTIDE SEQUENCE [LARGE SCALE GENOMIC DNA]</scope>
    <source>
        <strain evidence="3 4">SAG 48.87</strain>
    </source>
</reference>
<dbReference type="Gene3D" id="3.40.50.300">
    <property type="entry name" value="P-loop containing nucleotide triphosphate hydrolases"/>
    <property type="match status" value="1"/>
</dbReference>
<dbReference type="InterPro" id="IPR027417">
    <property type="entry name" value="P-loop_NTPase"/>
</dbReference>
<feature type="compositionally biased region" description="Gly residues" evidence="1">
    <location>
        <begin position="90"/>
        <end position="109"/>
    </location>
</feature>
<sequence length="122" mass="12409">SQGGEYPVVVLPLHRNFGAALLSRMLLYTAITRARRLLLVVGSAEALSQAVARGQGGRRQTGLAQRMARAAAQEGLPSAEARVFRDEGWEAGGGAPGAAAARGGGGSGAAWGAVDGLDELAR</sequence>
<dbReference type="GeneID" id="25733077"/>
<evidence type="ECO:0000313" key="3">
    <source>
        <dbReference type="EMBL" id="KIY92546.1"/>
    </source>
</evidence>
<name>A0A0D2LRM8_9CHLO</name>
<organism evidence="3 4">
    <name type="scientific">Monoraphidium neglectum</name>
    <dbReference type="NCBI Taxonomy" id="145388"/>
    <lineage>
        <taxon>Eukaryota</taxon>
        <taxon>Viridiplantae</taxon>
        <taxon>Chlorophyta</taxon>
        <taxon>core chlorophytes</taxon>
        <taxon>Chlorophyceae</taxon>
        <taxon>CS clade</taxon>
        <taxon>Sphaeropleales</taxon>
        <taxon>Selenastraceae</taxon>
        <taxon>Monoraphidium</taxon>
    </lineage>
</organism>
<evidence type="ECO:0000313" key="4">
    <source>
        <dbReference type="Proteomes" id="UP000054498"/>
    </source>
</evidence>
<dbReference type="AlphaFoldDB" id="A0A0D2LRM8"/>
<dbReference type="CDD" id="cd18809">
    <property type="entry name" value="SF1_C_RecD"/>
    <property type="match status" value="1"/>
</dbReference>
<evidence type="ECO:0000259" key="2">
    <source>
        <dbReference type="Pfam" id="PF13538"/>
    </source>
</evidence>
<dbReference type="SUPFAM" id="SSF52540">
    <property type="entry name" value="P-loop containing nucleoside triphosphate hydrolases"/>
    <property type="match status" value="1"/>
</dbReference>